<evidence type="ECO:0000259" key="2">
    <source>
        <dbReference type="Pfam" id="PF13478"/>
    </source>
</evidence>
<dbReference type="Gene3D" id="3.40.50.720">
    <property type="entry name" value="NAD(P)-binding Rossmann-like Domain"/>
    <property type="match status" value="1"/>
</dbReference>
<dbReference type="Proteomes" id="UP000509761">
    <property type="component" value="Chromosome"/>
</dbReference>
<accession>A0A653S414</accession>
<accession>A0A6N0YZE9</accession>
<dbReference type="InterPro" id="IPR003777">
    <property type="entry name" value="XdhC_CoxI"/>
</dbReference>
<dbReference type="PANTHER" id="PTHR30388:SF6">
    <property type="entry name" value="XANTHINE DEHYDROGENASE SUBUNIT A-RELATED"/>
    <property type="match status" value="1"/>
</dbReference>
<evidence type="ECO:0000259" key="1">
    <source>
        <dbReference type="Pfam" id="PF02625"/>
    </source>
</evidence>
<gene>
    <name evidence="3" type="ORF">FX987_01453</name>
</gene>
<dbReference type="Pfam" id="PF02625">
    <property type="entry name" value="XdhC_CoxI"/>
    <property type="match status" value="1"/>
</dbReference>
<dbReference type="NCBIfam" id="TIGR02964">
    <property type="entry name" value="xanthine_xdhC"/>
    <property type="match status" value="1"/>
</dbReference>
<feature type="domain" description="XdhC Rossmann" evidence="2">
    <location>
        <begin position="113"/>
        <end position="262"/>
    </location>
</feature>
<dbReference type="InterPro" id="IPR014308">
    <property type="entry name" value="Xanthine_DH_XdhC"/>
</dbReference>
<reference evidence="3 4" key="1">
    <citation type="submission" date="2019-12" db="EMBL/GenBank/DDBJ databases">
        <title>Genome sequencing and assembly of endphytes of Porphyra tenera.</title>
        <authorList>
            <person name="Park J.M."/>
            <person name="Shin R."/>
            <person name="Jo S.H."/>
        </authorList>
    </citation>
    <scope>NUCLEOTIDE SEQUENCE [LARGE SCALE GENOMIC DNA]</scope>
    <source>
        <strain evidence="3 4">GPM3</strain>
    </source>
</reference>
<evidence type="ECO:0000313" key="4">
    <source>
        <dbReference type="Proteomes" id="UP000509761"/>
    </source>
</evidence>
<sequence length="294" mass="31909">MSSSQNPESWHAALHRLQRDGIPHVLATQVTSAGSTPREPGARMVITDDAIFDTLGGGTFEWQTITAARACLTEKRYGLSLEAFSLGGRSGQCCGGFVNILLEAFPGTTTHIAIFGAGHVGQQLVKLSAPLPWQLHWYDSRSDAFAEQYHQHQQQPRLSCYSLQDAQQSVAALPADSHALVLTHNHDEDYALIKALIARDDIASIGLIGSDSKWASFEGRLKRDGYSADQIAQVRCPIGHIHATKLSNKTPYAIALTVVAELLWLTDTPSSQENRGLAPQAVRTLMTDSPTTPS</sequence>
<dbReference type="PANTHER" id="PTHR30388">
    <property type="entry name" value="ALDEHYDE OXIDOREDUCTASE MOLYBDENUM COFACTOR ASSEMBLY PROTEIN"/>
    <property type="match status" value="1"/>
</dbReference>
<organism evidence="3 4">
    <name type="scientific">Vreelandella titanicae</name>
    <dbReference type="NCBI Taxonomy" id="664683"/>
    <lineage>
        <taxon>Bacteria</taxon>
        <taxon>Pseudomonadati</taxon>
        <taxon>Pseudomonadota</taxon>
        <taxon>Gammaproteobacteria</taxon>
        <taxon>Oceanospirillales</taxon>
        <taxon>Halomonadaceae</taxon>
        <taxon>Vreelandella</taxon>
    </lineage>
</organism>
<dbReference type="EMBL" id="CP054580">
    <property type="protein sequence ID" value="QKS23693.1"/>
    <property type="molecule type" value="Genomic_DNA"/>
</dbReference>
<protein>
    <submittedName>
        <fullName evidence="3">Uncharacterized protein</fullName>
    </submittedName>
</protein>
<dbReference type="InterPro" id="IPR052698">
    <property type="entry name" value="MoCofactor_Util/Proc"/>
</dbReference>
<keyword evidence="4" id="KW-1185">Reference proteome</keyword>
<evidence type="ECO:0000313" key="3">
    <source>
        <dbReference type="EMBL" id="QKS23693.1"/>
    </source>
</evidence>
<feature type="domain" description="XdhC- CoxI" evidence="1">
    <location>
        <begin position="18"/>
        <end position="77"/>
    </location>
</feature>
<dbReference type="InterPro" id="IPR027051">
    <property type="entry name" value="XdhC_Rossmann_dom"/>
</dbReference>
<dbReference type="AlphaFoldDB" id="A0A653S414"/>
<dbReference type="Pfam" id="PF13478">
    <property type="entry name" value="XdhC_C"/>
    <property type="match status" value="1"/>
</dbReference>
<dbReference type="RefSeq" id="WP_022523282.1">
    <property type="nucleotide sequence ID" value="NZ_CP039374.2"/>
</dbReference>
<name>A0A653S414_9GAMM</name>
<proteinExistence type="predicted"/>